<evidence type="ECO:0008006" key="4">
    <source>
        <dbReference type="Google" id="ProtNLM"/>
    </source>
</evidence>
<accession>A0A1F5KCR1</accession>
<reference evidence="2 3" key="1">
    <citation type="journal article" date="2016" name="Nat. Commun.">
        <title>Thousands of microbial genomes shed light on interconnected biogeochemical processes in an aquifer system.</title>
        <authorList>
            <person name="Anantharaman K."/>
            <person name="Brown C.T."/>
            <person name="Hug L.A."/>
            <person name="Sharon I."/>
            <person name="Castelle C.J."/>
            <person name="Probst A.J."/>
            <person name="Thomas B.C."/>
            <person name="Singh A."/>
            <person name="Wilkins M.J."/>
            <person name="Karaoz U."/>
            <person name="Brodie E.L."/>
            <person name="Williams K.H."/>
            <person name="Hubbard S.S."/>
            <person name="Banfield J.F."/>
        </authorList>
    </citation>
    <scope>NUCLEOTIDE SEQUENCE [LARGE SCALE GENOMIC DNA]</scope>
</reference>
<sequence>MTVKSTKYYRYYTYIEPVIKNPILKTYGYAIFTIVMIGVFMLFAIKPTLETIVLLQKKLTIQQDSLKKIDKKITDLDAAQTNYNKISSDTKSAIVSSLPSNADLANLIKSIELTTKDTDATISALQFQPISIDKKPGSNELKEITFTFNIEGSYGTLKTVLQNIYNGTRLIIIDKLSFNKVSSGNVLLMNVSGKAYYVK</sequence>
<dbReference type="Pfam" id="PF04350">
    <property type="entry name" value="PilO"/>
    <property type="match status" value="1"/>
</dbReference>
<protein>
    <recommendedName>
        <fullName evidence="4">Type 4a pilus biogenesis protein PilO</fullName>
    </recommendedName>
</protein>
<dbReference type="Proteomes" id="UP000176527">
    <property type="component" value="Unassembled WGS sequence"/>
</dbReference>
<keyword evidence="1" id="KW-0812">Transmembrane</keyword>
<dbReference type="AlphaFoldDB" id="A0A1F5KCR1"/>
<proteinExistence type="predicted"/>
<evidence type="ECO:0000256" key="1">
    <source>
        <dbReference type="SAM" id="Phobius"/>
    </source>
</evidence>
<name>A0A1F5KCR1_9BACT</name>
<dbReference type="InterPro" id="IPR007445">
    <property type="entry name" value="PilO"/>
</dbReference>
<dbReference type="GO" id="GO:0043683">
    <property type="term" value="P:type IV pilus assembly"/>
    <property type="evidence" value="ECO:0007669"/>
    <property type="project" value="InterPro"/>
</dbReference>
<dbReference type="Gene3D" id="3.30.70.60">
    <property type="match status" value="1"/>
</dbReference>
<keyword evidence="1" id="KW-0472">Membrane</keyword>
<comment type="caution">
    <text evidence="2">The sequence shown here is derived from an EMBL/GenBank/DDBJ whole genome shotgun (WGS) entry which is preliminary data.</text>
</comment>
<gene>
    <name evidence="2" type="ORF">A3F00_03600</name>
</gene>
<evidence type="ECO:0000313" key="3">
    <source>
        <dbReference type="Proteomes" id="UP000176527"/>
    </source>
</evidence>
<feature type="transmembrane region" description="Helical" evidence="1">
    <location>
        <begin position="27"/>
        <end position="45"/>
    </location>
</feature>
<keyword evidence="1" id="KW-1133">Transmembrane helix</keyword>
<dbReference type="InterPro" id="IPR014717">
    <property type="entry name" value="Transl_elong_EF1B/ribsomal_bS6"/>
</dbReference>
<dbReference type="GO" id="GO:0043107">
    <property type="term" value="P:type IV pilus-dependent motility"/>
    <property type="evidence" value="ECO:0007669"/>
    <property type="project" value="InterPro"/>
</dbReference>
<evidence type="ECO:0000313" key="2">
    <source>
        <dbReference type="EMBL" id="OGE38727.1"/>
    </source>
</evidence>
<organism evidence="2 3">
    <name type="scientific">Candidatus Daviesbacteria bacterium RIFCSPHIGHO2_12_FULL_37_11</name>
    <dbReference type="NCBI Taxonomy" id="1797777"/>
    <lineage>
        <taxon>Bacteria</taxon>
        <taxon>Candidatus Daviesiibacteriota</taxon>
    </lineage>
</organism>
<dbReference type="EMBL" id="MFDE01000014">
    <property type="protein sequence ID" value="OGE38727.1"/>
    <property type="molecule type" value="Genomic_DNA"/>
</dbReference>